<comment type="caution">
    <text evidence="1">The sequence shown here is derived from an EMBL/GenBank/DDBJ whole genome shotgun (WGS) entry which is preliminary data.</text>
</comment>
<name>A0ABN9HHS1_9NEOB</name>
<organism evidence="1 2">
    <name type="scientific">Staurois parvus</name>
    <dbReference type="NCBI Taxonomy" id="386267"/>
    <lineage>
        <taxon>Eukaryota</taxon>
        <taxon>Metazoa</taxon>
        <taxon>Chordata</taxon>
        <taxon>Craniata</taxon>
        <taxon>Vertebrata</taxon>
        <taxon>Euteleostomi</taxon>
        <taxon>Amphibia</taxon>
        <taxon>Batrachia</taxon>
        <taxon>Anura</taxon>
        <taxon>Neobatrachia</taxon>
        <taxon>Ranoidea</taxon>
        <taxon>Ranidae</taxon>
        <taxon>Staurois</taxon>
    </lineage>
</organism>
<proteinExistence type="predicted"/>
<accession>A0ABN9HHS1</accession>
<reference evidence="1" key="1">
    <citation type="submission" date="2023-05" db="EMBL/GenBank/DDBJ databases">
        <authorList>
            <person name="Stuckert A."/>
        </authorList>
    </citation>
    <scope>NUCLEOTIDE SEQUENCE</scope>
</reference>
<dbReference type="EMBL" id="CATNWA010021098">
    <property type="protein sequence ID" value="CAI9621341.1"/>
    <property type="molecule type" value="Genomic_DNA"/>
</dbReference>
<gene>
    <name evidence="1" type="ORF">SPARVUS_LOCUS16133193</name>
</gene>
<protein>
    <submittedName>
        <fullName evidence="1">Uncharacterized protein</fullName>
    </submittedName>
</protein>
<keyword evidence="2" id="KW-1185">Reference proteome</keyword>
<evidence type="ECO:0000313" key="1">
    <source>
        <dbReference type="EMBL" id="CAI9621341.1"/>
    </source>
</evidence>
<sequence>MISVAPAVPPVSAHQCQLSVLIHASCQCPFVPYQCHNISAHLSCLTVPLVSAAYQCSI</sequence>
<dbReference type="Proteomes" id="UP001162483">
    <property type="component" value="Unassembled WGS sequence"/>
</dbReference>
<evidence type="ECO:0000313" key="2">
    <source>
        <dbReference type="Proteomes" id="UP001162483"/>
    </source>
</evidence>